<proteinExistence type="predicted"/>
<feature type="compositionally biased region" description="Basic and acidic residues" evidence="1">
    <location>
        <begin position="181"/>
        <end position="198"/>
    </location>
</feature>
<comment type="caution">
    <text evidence="3">The sequence shown here is derived from an EMBL/GenBank/DDBJ whole genome shotgun (WGS) entry which is preliminary data.</text>
</comment>
<dbReference type="GO" id="GO:0005634">
    <property type="term" value="C:nucleus"/>
    <property type="evidence" value="ECO:0007669"/>
    <property type="project" value="TreeGrafter"/>
</dbReference>
<dbReference type="EMBL" id="JAPEVG010000059">
    <property type="protein sequence ID" value="KAJ8488709.1"/>
    <property type="molecule type" value="Genomic_DNA"/>
</dbReference>
<dbReference type="GO" id="GO:0006950">
    <property type="term" value="P:response to stress"/>
    <property type="evidence" value="ECO:0007669"/>
    <property type="project" value="UniProtKB-ARBA"/>
</dbReference>
<evidence type="ECO:0000313" key="3">
    <source>
        <dbReference type="EMBL" id="KAJ8488709.1"/>
    </source>
</evidence>
<protein>
    <recommendedName>
        <fullName evidence="2">SprT-like domain-containing protein</fullName>
    </recommendedName>
</protein>
<reference evidence="3" key="1">
    <citation type="submission" date="2022-11" db="EMBL/GenBank/DDBJ databases">
        <title>Genome Sequence of Cubamyces cubensis.</title>
        <authorList>
            <person name="Buettner E."/>
        </authorList>
    </citation>
    <scope>NUCLEOTIDE SEQUENCE</scope>
    <source>
        <strain evidence="3">MPL-01</strain>
    </source>
</reference>
<dbReference type="Pfam" id="PF10263">
    <property type="entry name" value="SprT-like"/>
    <property type="match status" value="1"/>
</dbReference>
<dbReference type="SMART" id="SM00731">
    <property type="entry name" value="SprT"/>
    <property type="match status" value="1"/>
</dbReference>
<evidence type="ECO:0000256" key="1">
    <source>
        <dbReference type="SAM" id="MobiDB-lite"/>
    </source>
</evidence>
<feature type="compositionally biased region" description="Acidic residues" evidence="1">
    <location>
        <begin position="148"/>
        <end position="159"/>
    </location>
</feature>
<feature type="domain" description="SprT-like" evidence="2">
    <location>
        <begin position="322"/>
        <end position="478"/>
    </location>
</feature>
<feature type="compositionally biased region" description="Basic and acidic residues" evidence="1">
    <location>
        <begin position="160"/>
        <end position="169"/>
    </location>
</feature>
<name>A0AAD7U0D1_9APHY</name>
<feature type="compositionally biased region" description="Polar residues" evidence="1">
    <location>
        <begin position="115"/>
        <end position="127"/>
    </location>
</feature>
<keyword evidence="4" id="KW-1185">Reference proteome</keyword>
<dbReference type="InterPro" id="IPR035240">
    <property type="entry name" value="SprT_Zn_ribbon"/>
</dbReference>
<feature type="region of interest" description="Disordered" evidence="1">
    <location>
        <begin position="62"/>
        <end position="312"/>
    </location>
</feature>
<evidence type="ECO:0000313" key="4">
    <source>
        <dbReference type="Proteomes" id="UP001215151"/>
    </source>
</evidence>
<gene>
    <name evidence="3" type="ORF">ONZ51_g3407</name>
</gene>
<dbReference type="Proteomes" id="UP001215151">
    <property type="component" value="Unassembled WGS sequence"/>
</dbReference>
<accession>A0AAD7U0D1</accession>
<evidence type="ECO:0000259" key="2">
    <source>
        <dbReference type="SMART" id="SM00731"/>
    </source>
</evidence>
<dbReference type="AlphaFoldDB" id="A0AAD7U0D1"/>
<dbReference type="PANTHER" id="PTHR23099:SF0">
    <property type="entry name" value="GERM CELL NUCLEAR ACIDIC PROTEIN"/>
    <property type="match status" value="1"/>
</dbReference>
<dbReference type="InterPro" id="IPR006640">
    <property type="entry name" value="SprT-like_domain"/>
</dbReference>
<feature type="compositionally biased region" description="Low complexity" evidence="1">
    <location>
        <begin position="288"/>
        <end position="303"/>
    </location>
</feature>
<dbReference type="Pfam" id="PF17283">
    <property type="entry name" value="Zn_ribbon_SprT"/>
    <property type="match status" value="1"/>
</dbReference>
<sequence>MLTIVFITGPNLSWHTQTIPRALRSRRVRAKRAVLTTASLNGLPVIEILDSDEEDSSITSVLAQKGKSQTPNTHDLEQTGGSDDSDGDALTSTPKGTGKGRLYRTPCARRVVLSPESSQPRSRTGQGVDSPACTTDPRPRRRLPLNDDIIELTDSESESESEHAPRRLVEGLPTSSPRIPNGKEKEQAASRSTEKVADEEAEKLIPLFVDDDGDEGSSPTSTADMDDPFAMDDGSILILNEPRSARKPTRRTPRNGTAPRRALPKSFALDSDEEDGGSAAPVVSFTVASPARPAAASPAPSKTKAPRMTKKKLQQEQRDRLQAYAAAFFKEMNDTVFGGGIPVETELKWSNRLLSTAGRAHWRRDREGNHTTSIDLAEKVLDCEERIRNTMSHEMCHLACWIISNAPDEQHGSIFKGWARKVMQKRPDVEVTTRHDYEINHKYRWKCEDCSKVYGRHSKSIDPAEHVCGGCQGRLIPQFETAKRVRTPKTPKPKADSQNAATRSRDSPLFMPGAFPASPVVVVAGTDKAKETSKLQTTVAIELSDDGDSDIEILAHTFKQVQITSAAA</sequence>
<dbReference type="PANTHER" id="PTHR23099">
    <property type="entry name" value="TRANSCRIPTIONAL REGULATOR"/>
    <property type="match status" value="1"/>
</dbReference>
<feature type="compositionally biased region" description="Polar residues" evidence="1">
    <location>
        <begin position="62"/>
        <end position="73"/>
    </location>
</feature>
<organism evidence="3 4">
    <name type="scientific">Trametes cubensis</name>
    <dbReference type="NCBI Taxonomy" id="1111947"/>
    <lineage>
        <taxon>Eukaryota</taxon>
        <taxon>Fungi</taxon>
        <taxon>Dikarya</taxon>
        <taxon>Basidiomycota</taxon>
        <taxon>Agaricomycotina</taxon>
        <taxon>Agaricomycetes</taxon>
        <taxon>Polyporales</taxon>
        <taxon>Polyporaceae</taxon>
        <taxon>Trametes</taxon>
    </lineage>
</organism>
<feature type="region of interest" description="Disordered" evidence="1">
    <location>
        <begin position="484"/>
        <end position="509"/>
    </location>
</feature>